<name>A0A835YD03_9CHLO</name>
<dbReference type="Gene3D" id="1.10.238.10">
    <property type="entry name" value="EF-hand"/>
    <property type="match status" value="1"/>
</dbReference>
<dbReference type="InterPro" id="IPR011992">
    <property type="entry name" value="EF-hand-dom_pair"/>
</dbReference>
<keyword evidence="1" id="KW-0132">Cell division</keyword>
<keyword evidence="3" id="KW-0498">Mitosis</keyword>
<evidence type="ECO:0000256" key="9">
    <source>
        <dbReference type="SAM" id="MobiDB-lite"/>
    </source>
</evidence>
<dbReference type="FunFam" id="1.10.238.10:FF:000178">
    <property type="entry name" value="Calmodulin-2 A"/>
    <property type="match status" value="1"/>
</dbReference>
<evidence type="ECO:0000259" key="10">
    <source>
        <dbReference type="PROSITE" id="PS50222"/>
    </source>
</evidence>
<dbReference type="PANTHER" id="PTHR23048:SF59">
    <property type="entry name" value="EF-HAND SUPERFAMILY PROTEIN"/>
    <property type="match status" value="1"/>
</dbReference>
<dbReference type="PANTHER" id="PTHR23048">
    <property type="entry name" value="MYOSIN LIGHT CHAIN 1, 3"/>
    <property type="match status" value="1"/>
</dbReference>
<evidence type="ECO:0000256" key="2">
    <source>
        <dbReference type="ARBA" id="ARBA00022737"/>
    </source>
</evidence>
<gene>
    <name evidence="11" type="ORF">HYH03_005402</name>
</gene>
<dbReference type="CDD" id="cd00051">
    <property type="entry name" value="EFh"/>
    <property type="match status" value="1"/>
</dbReference>
<comment type="function">
    <text evidence="6">This calcium-binding protein is found in the basal body complexes (the functional homolog of the centrosome in animal cell). In mitotic cells it is specifically associated with the poles of the mitotic spindles at the sites of the duplicated basal body complexes.</text>
</comment>
<keyword evidence="4" id="KW-0106">Calcium</keyword>
<feature type="region of interest" description="Disordered" evidence="9">
    <location>
        <begin position="184"/>
        <end position="212"/>
    </location>
</feature>
<dbReference type="GO" id="GO:0005509">
    <property type="term" value="F:calcium ion binding"/>
    <property type="evidence" value="ECO:0007669"/>
    <property type="project" value="InterPro"/>
</dbReference>
<dbReference type="EMBL" id="JAEHOE010000018">
    <property type="protein sequence ID" value="KAG2496580.1"/>
    <property type="molecule type" value="Genomic_DNA"/>
</dbReference>
<evidence type="ECO:0000256" key="7">
    <source>
        <dbReference type="ARBA" id="ARBA00039772"/>
    </source>
</evidence>
<evidence type="ECO:0000313" key="12">
    <source>
        <dbReference type="Proteomes" id="UP000612055"/>
    </source>
</evidence>
<keyword evidence="12" id="KW-1185">Reference proteome</keyword>
<dbReference type="Pfam" id="PF13499">
    <property type="entry name" value="EF-hand_7"/>
    <property type="match status" value="1"/>
</dbReference>
<evidence type="ECO:0000256" key="8">
    <source>
        <dbReference type="ARBA" id="ARBA00041736"/>
    </source>
</evidence>
<comment type="caution">
    <text evidence="11">The sequence shown here is derived from an EMBL/GenBank/DDBJ whole genome shotgun (WGS) entry which is preliminary data.</text>
</comment>
<dbReference type="SMART" id="SM00054">
    <property type="entry name" value="EFh"/>
    <property type="match status" value="2"/>
</dbReference>
<dbReference type="PROSITE" id="PS00018">
    <property type="entry name" value="EF_HAND_1"/>
    <property type="match status" value="2"/>
</dbReference>
<reference evidence="11" key="1">
    <citation type="journal article" date="2020" name="bioRxiv">
        <title>Comparative genomics of Chlamydomonas.</title>
        <authorList>
            <person name="Craig R.J."/>
            <person name="Hasan A.R."/>
            <person name="Ness R.W."/>
            <person name="Keightley P.D."/>
        </authorList>
    </citation>
    <scope>NUCLEOTIDE SEQUENCE</scope>
    <source>
        <strain evidence="11">CCAP 11/70</strain>
    </source>
</reference>
<feature type="region of interest" description="Disordered" evidence="9">
    <location>
        <begin position="239"/>
        <end position="258"/>
    </location>
</feature>
<dbReference type="OrthoDB" id="429467at2759"/>
<dbReference type="InterPro" id="IPR050230">
    <property type="entry name" value="CALM/Myosin/TropC-like"/>
</dbReference>
<proteinExistence type="predicted"/>
<dbReference type="PROSITE" id="PS50222">
    <property type="entry name" value="EF_HAND_2"/>
    <property type="match status" value="2"/>
</dbReference>
<feature type="domain" description="EF-hand" evidence="10">
    <location>
        <begin position="47"/>
        <end position="82"/>
    </location>
</feature>
<protein>
    <recommendedName>
        <fullName evidence="7">Caltractin</fullName>
    </recommendedName>
    <alternativeName>
        <fullName evidence="8">Centrin</fullName>
    </alternativeName>
</protein>
<evidence type="ECO:0000313" key="11">
    <source>
        <dbReference type="EMBL" id="KAG2496580.1"/>
    </source>
</evidence>
<dbReference type="GO" id="GO:0051301">
    <property type="term" value="P:cell division"/>
    <property type="evidence" value="ECO:0007669"/>
    <property type="project" value="UniProtKB-KW"/>
</dbReference>
<keyword evidence="2" id="KW-0677">Repeat</keyword>
<organism evidence="11 12">
    <name type="scientific">Edaphochlamys debaryana</name>
    <dbReference type="NCBI Taxonomy" id="47281"/>
    <lineage>
        <taxon>Eukaryota</taxon>
        <taxon>Viridiplantae</taxon>
        <taxon>Chlorophyta</taxon>
        <taxon>core chlorophytes</taxon>
        <taxon>Chlorophyceae</taxon>
        <taxon>CS clade</taxon>
        <taxon>Chlamydomonadales</taxon>
        <taxon>Chlamydomonadales incertae sedis</taxon>
        <taxon>Edaphochlamys</taxon>
    </lineage>
</organism>
<dbReference type="InterPro" id="IPR002048">
    <property type="entry name" value="EF_hand_dom"/>
</dbReference>
<keyword evidence="5" id="KW-0131">Cell cycle</keyword>
<feature type="domain" description="EF-hand" evidence="10">
    <location>
        <begin position="83"/>
        <end position="118"/>
    </location>
</feature>
<evidence type="ECO:0000256" key="3">
    <source>
        <dbReference type="ARBA" id="ARBA00022776"/>
    </source>
</evidence>
<dbReference type="SUPFAM" id="SSF47473">
    <property type="entry name" value="EF-hand"/>
    <property type="match status" value="1"/>
</dbReference>
<dbReference type="AlphaFoldDB" id="A0A835YD03"/>
<evidence type="ECO:0000256" key="6">
    <source>
        <dbReference type="ARBA" id="ARBA00037153"/>
    </source>
</evidence>
<dbReference type="GO" id="GO:0016460">
    <property type="term" value="C:myosin II complex"/>
    <property type="evidence" value="ECO:0007669"/>
    <property type="project" value="TreeGrafter"/>
</dbReference>
<accession>A0A835YD03</accession>
<dbReference type="InterPro" id="IPR018247">
    <property type="entry name" value="EF_Hand_1_Ca_BS"/>
</dbReference>
<sequence length="441" mass="46634">MVDGSGSLDLPQHLKKDLSQINADLYTAVSLWLRKHGKGIKPKLSDDQKQQLKECFELMDQDGSGAIDAEELGAAFKLLGIRMKRSELAALLAEVDHDGSGEVEYPEFLEIMTVTLQRLSEEEDSEKNEGQVPFALMATAYRRKRLMEGIINGDKEVQAQIQQISDKANLEALQATKHAEVEALRAKADASEGGAGRSASTGRTPSGRPIRRIGQVDVNKALLGTLGPDERRIVNALAGKATQPSGGSRAPQPPSALLASARPYGHFSNSPTHRQLMEQPQLLDLRFVHQSTIRLPAGAAVPVRSMSLGPGLGSATGSGPGLSVGGGSMGGGYNLNLREPSLSGLPLKASSPVRRSMNGQPLRGGLVAPPLQLPTAASTWGGGLPSAPSASFSMLSPGRGQRADDVPQRRFEGGAAYAGSKVPMGVRLGTYSGTTERVTRL</sequence>
<evidence type="ECO:0000256" key="1">
    <source>
        <dbReference type="ARBA" id="ARBA00022618"/>
    </source>
</evidence>
<dbReference type="Proteomes" id="UP000612055">
    <property type="component" value="Unassembled WGS sequence"/>
</dbReference>
<evidence type="ECO:0000256" key="5">
    <source>
        <dbReference type="ARBA" id="ARBA00023306"/>
    </source>
</evidence>
<evidence type="ECO:0000256" key="4">
    <source>
        <dbReference type="ARBA" id="ARBA00022837"/>
    </source>
</evidence>